<dbReference type="RefSeq" id="WP_183308454.1">
    <property type="nucleotide sequence ID" value="NZ_JACIEP010000015.1"/>
</dbReference>
<keyword evidence="5" id="KW-0804">Transcription</keyword>
<dbReference type="GO" id="GO:0003677">
    <property type="term" value="F:DNA binding"/>
    <property type="evidence" value="ECO:0007669"/>
    <property type="project" value="UniProtKB-KW"/>
</dbReference>
<proteinExistence type="inferred from homology"/>
<keyword evidence="4" id="KW-0238">DNA-binding</keyword>
<dbReference type="CDD" id="cd06171">
    <property type="entry name" value="Sigma70_r4"/>
    <property type="match status" value="1"/>
</dbReference>
<feature type="domain" description="RNA polymerase sigma-70 region 2" evidence="6">
    <location>
        <begin position="23"/>
        <end position="88"/>
    </location>
</feature>
<dbReference type="Pfam" id="PF04542">
    <property type="entry name" value="Sigma70_r2"/>
    <property type="match status" value="1"/>
</dbReference>
<dbReference type="Pfam" id="PF08281">
    <property type="entry name" value="Sigma70_r4_2"/>
    <property type="match status" value="1"/>
</dbReference>
<organism evidence="8 9">
    <name type="scientific">Dysgonomonas hofstadii</name>
    <dbReference type="NCBI Taxonomy" id="637886"/>
    <lineage>
        <taxon>Bacteria</taxon>
        <taxon>Pseudomonadati</taxon>
        <taxon>Bacteroidota</taxon>
        <taxon>Bacteroidia</taxon>
        <taxon>Bacteroidales</taxon>
        <taxon>Dysgonomonadaceae</taxon>
        <taxon>Dysgonomonas</taxon>
    </lineage>
</organism>
<evidence type="ECO:0000313" key="9">
    <source>
        <dbReference type="Proteomes" id="UP000555103"/>
    </source>
</evidence>
<protein>
    <submittedName>
        <fullName evidence="8">RNA polymerase sigma-70 factor (ECF subfamily)</fullName>
    </submittedName>
</protein>
<dbReference type="SUPFAM" id="SSF88946">
    <property type="entry name" value="Sigma2 domain of RNA polymerase sigma factors"/>
    <property type="match status" value="1"/>
</dbReference>
<evidence type="ECO:0000259" key="7">
    <source>
        <dbReference type="Pfam" id="PF08281"/>
    </source>
</evidence>
<dbReference type="InterPro" id="IPR036388">
    <property type="entry name" value="WH-like_DNA-bd_sf"/>
</dbReference>
<evidence type="ECO:0000313" key="8">
    <source>
        <dbReference type="EMBL" id="MBB4037618.1"/>
    </source>
</evidence>
<dbReference type="Gene3D" id="1.10.1740.10">
    <property type="match status" value="1"/>
</dbReference>
<dbReference type="NCBIfam" id="TIGR02937">
    <property type="entry name" value="sigma70-ECF"/>
    <property type="match status" value="1"/>
</dbReference>
<dbReference type="EMBL" id="JACIEP010000015">
    <property type="protein sequence ID" value="MBB4037618.1"/>
    <property type="molecule type" value="Genomic_DNA"/>
</dbReference>
<comment type="similarity">
    <text evidence="1">Belongs to the sigma-70 factor family. ECF subfamily.</text>
</comment>
<accession>A0A840CTV4</accession>
<comment type="caution">
    <text evidence="8">The sequence shown here is derived from an EMBL/GenBank/DDBJ whole genome shotgun (WGS) entry which is preliminary data.</text>
</comment>
<dbReference type="InterPro" id="IPR039425">
    <property type="entry name" value="RNA_pol_sigma-70-like"/>
</dbReference>
<dbReference type="SUPFAM" id="SSF88659">
    <property type="entry name" value="Sigma3 and sigma4 domains of RNA polymerase sigma factors"/>
    <property type="match status" value="1"/>
</dbReference>
<dbReference type="AlphaFoldDB" id="A0A840CTV4"/>
<dbReference type="Proteomes" id="UP000555103">
    <property type="component" value="Unassembled WGS sequence"/>
</dbReference>
<gene>
    <name evidence="8" type="ORF">GGR21_003538</name>
</gene>
<evidence type="ECO:0000256" key="3">
    <source>
        <dbReference type="ARBA" id="ARBA00023082"/>
    </source>
</evidence>
<reference evidence="8 9" key="1">
    <citation type="submission" date="2020-08" db="EMBL/GenBank/DDBJ databases">
        <title>Genomic Encyclopedia of Type Strains, Phase IV (KMG-IV): sequencing the most valuable type-strain genomes for metagenomic binning, comparative biology and taxonomic classification.</title>
        <authorList>
            <person name="Goeker M."/>
        </authorList>
    </citation>
    <scope>NUCLEOTIDE SEQUENCE [LARGE SCALE GENOMIC DNA]</scope>
    <source>
        <strain evidence="8 9">DSM 104969</strain>
    </source>
</reference>
<dbReference type="InterPro" id="IPR007627">
    <property type="entry name" value="RNA_pol_sigma70_r2"/>
</dbReference>
<dbReference type="PANTHER" id="PTHR43133">
    <property type="entry name" value="RNA POLYMERASE ECF-TYPE SIGMA FACTO"/>
    <property type="match status" value="1"/>
</dbReference>
<dbReference type="InterPro" id="IPR013249">
    <property type="entry name" value="RNA_pol_sigma70_r4_t2"/>
</dbReference>
<evidence type="ECO:0000256" key="5">
    <source>
        <dbReference type="ARBA" id="ARBA00023163"/>
    </source>
</evidence>
<evidence type="ECO:0000256" key="1">
    <source>
        <dbReference type="ARBA" id="ARBA00010641"/>
    </source>
</evidence>
<dbReference type="InterPro" id="IPR013324">
    <property type="entry name" value="RNA_pol_sigma_r3/r4-like"/>
</dbReference>
<keyword evidence="3" id="KW-0731">Sigma factor</keyword>
<evidence type="ECO:0000259" key="6">
    <source>
        <dbReference type="Pfam" id="PF04542"/>
    </source>
</evidence>
<feature type="domain" description="RNA polymerase sigma factor 70 region 4 type 2" evidence="7">
    <location>
        <begin position="121"/>
        <end position="172"/>
    </location>
</feature>
<evidence type="ECO:0000256" key="2">
    <source>
        <dbReference type="ARBA" id="ARBA00023015"/>
    </source>
</evidence>
<dbReference type="PANTHER" id="PTHR43133:SF8">
    <property type="entry name" value="RNA POLYMERASE SIGMA FACTOR HI_1459-RELATED"/>
    <property type="match status" value="1"/>
</dbReference>
<dbReference type="InterPro" id="IPR014284">
    <property type="entry name" value="RNA_pol_sigma-70_dom"/>
</dbReference>
<dbReference type="GO" id="GO:0016987">
    <property type="term" value="F:sigma factor activity"/>
    <property type="evidence" value="ECO:0007669"/>
    <property type="project" value="UniProtKB-KW"/>
</dbReference>
<keyword evidence="2" id="KW-0805">Transcription regulation</keyword>
<name>A0A840CTV4_9BACT</name>
<evidence type="ECO:0000256" key="4">
    <source>
        <dbReference type="ARBA" id="ARBA00023125"/>
    </source>
</evidence>
<dbReference type="InterPro" id="IPR013325">
    <property type="entry name" value="RNA_pol_sigma_r2"/>
</dbReference>
<sequence length="176" mass="20594">MISFDHSIIEQCRRGDRKAQMQLYSTFYKRVYNACYRVLQDSYEAEDAMQESFLKAFSRLNTYDISTPFEAWLVRISINTSIDKLRKKELDVINLNENINYDVADSNDNEDWEQITGKVEQVKAAINKLPDASRLVINLYLIEGYDHEEIADILKIPAGTVRIQYMRAKQKLIELI</sequence>
<dbReference type="GO" id="GO:0006352">
    <property type="term" value="P:DNA-templated transcription initiation"/>
    <property type="evidence" value="ECO:0007669"/>
    <property type="project" value="InterPro"/>
</dbReference>
<keyword evidence="9" id="KW-1185">Reference proteome</keyword>
<dbReference type="Gene3D" id="1.10.10.10">
    <property type="entry name" value="Winged helix-like DNA-binding domain superfamily/Winged helix DNA-binding domain"/>
    <property type="match status" value="1"/>
</dbReference>